<dbReference type="PRINTS" id="PR00301">
    <property type="entry name" value="HEATSHOCK70"/>
</dbReference>
<dbReference type="SUPFAM" id="SSF53067">
    <property type="entry name" value="Actin-like ATPase domain"/>
    <property type="match status" value="2"/>
</dbReference>
<evidence type="ECO:0000313" key="6">
    <source>
        <dbReference type="Proteomes" id="UP001500957"/>
    </source>
</evidence>
<reference evidence="5 6" key="1">
    <citation type="journal article" date="2019" name="Int. J. Syst. Evol. Microbiol.">
        <title>The Global Catalogue of Microorganisms (GCM) 10K type strain sequencing project: providing services to taxonomists for standard genome sequencing and annotation.</title>
        <authorList>
            <consortium name="The Broad Institute Genomics Platform"/>
            <consortium name="The Broad Institute Genome Sequencing Center for Infectious Disease"/>
            <person name="Wu L."/>
            <person name="Ma J."/>
        </authorList>
    </citation>
    <scope>NUCLEOTIDE SEQUENCE [LARGE SCALE GENOMIC DNA]</scope>
    <source>
        <strain evidence="5 6">JCM 10671</strain>
    </source>
</reference>
<keyword evidence="6" id="KW-1185">Reference proteome</keyword>
<gene>
    <name evidence="5" type="ORF">GCM10009547_25810</name>
</gene>
<sequence length="544" mass="55266">MTYRLGIDLGTTFTAAAVLRAGGRPEPLVLGSRSAAVPSVVFLGPDGKVLFGEAAEDRAPDAPERIARHFKRRIGDEVPLVLGATAADRVECYAHDLAAAIIAWVVAVATAREGERPAEIAVTHPASWTRRKIDLLLGALAAQNLPPVTLITEPEAVAVGYAGTGLIAHPATLAVYDLGGGTLDVAILTTSDDGRFTRVGAAAGLDGLGGIDFDDAVLKRVLDAVDAESWAGLDGSDVTPEVLRALAQLRAASVAAKETLSTQPTASVSVLFDGETVTVPLERETFDSLIADKIGQSVAFFVDAIASAGYGVENLTAVLLTGGSVQIPLVTEMLADDLPEGITILRAVDPKAMVAAGAVLSLAAPMAVTAPAPRRGSDLAVAQARAFFDSRTAAASIPAARSGGSEDTPVAAAAVPAAAVAAGGPPATPPLIPAAPSPSLDDAPAPQKVPTPRTPETMPDETVPIVPAPRRRLLTWPRAAAATVVAAAVLVGGGFWLRAESPTVPPAAPTSTSDSLGTSTAPDDKPAKAAKPKKPKATASNDTP</sequence>
<evidence type="ECO:0000256" key="1">
    <source>
        <dbReference type="ARBA" id="ARBA00022741"/>
    </source>
</evidence>
<feature type="region of interest" description="Disordered" evidence="4">
    <location>
        <begin position="500"/>
        <end position="544"/>
    </location>
</feature>
<dbReference type="RefSeq" id="WP_344605314.1">
    <property type="nucleotide sequence ID" value="NZ_BAAAHE010000020.1"/>
</dbReference>
<dbReference type="Pfam" id="PF00012">
    <property type="entry name" value="HSP70"/>
    <property type="match status" value="1"/>
</dbReference>
<feature type="region of interest" description="Disordered" evidence="4">
    <location>
        <begin position="428"/>
        <end position="463"/>
    </location>
</feature>
<accession>A0ABN1GWS3</accession>
<dbReference type="InterPro" id="IPR013126">
    <property type="entry name" value="Hsp_70_fam"/>
</dbReference>
<dbReference type="Gene3D" id="3.30.420.40">
    <property type="match status" value="2"/>
</dbReference>
<comment type="caution">
    <text evidence="5">The sequence shown here is derived from an EMBL/GenBank/DDBJ whole genome shotgun (WGS) entry which is preliminary data.</text>
</comment>
<keyword evidence="3" id="KW-0143">Chaperone</keyword>
<dbReference type="PANTHER" id="PTHR45639">
    <property type="entry name" value="HSC70CB, ISOFORM G-RELATED"/>
    <property type="match status" value="1"/>
</dbReference>
<feature type="compositionally biased region" description="Low complexity" evidence="4">
    <location>
        <begin position="437"/>
        <end position="446"/>
    </location>
</feature>
<keyword evidence="2" id="KW-0067">ATP-binding</keyword>
<evidence type="ECO:0000313" key="5">
    <source>
        <dbReference type="EMBL" id="GAA0621870.1"/>
    </source>
</evidence>
<dbReference type="Proteomes" id="UP001500957">
    <property type="component" value="Unassembled WGS sequence"/>
</dbReference>
<proteinExistence type="predicted"/>
<keyword evidence="1" id="KW-0547">Nucleotide-binding</keyword>
<dbReference type="InterPro" id="IPR043129">
    <property type="entry name" value="ATPase_NBD"/>
</dbReference>
<evidence type="ECO:0000256" key="4">
    <source>
        <dbReference type="SAM" id="MobiDB-lite"/>
    </source>
</evidence>
<evidence type="ECO:0000256" key="2">
    <source>
        <dbReference type="ARBA" id="ARBA00022840"/>
    </source>
</evidence>
<evidence type="ECO:0008006" key="7">
    <source>
        <dbReference type="Google" id="ProtNLM"/>
    </source>
</evidence>
<name>A0ABN1GWS3_9ACTN</name>
<dbReference type="PANTHER" id="PTHR45639:SF34">
    <property type="entry name" value="CHAPERONE PROTEIN DNAK"/>
    <property type="match status" value="1"/>
</dbReference>
<evidence type="ECO:0000256" key="3">
    <source>
        <dbReference type="ARBA" id="ARBA00023186"/>
    </source>
</evidence>
<dbReference type="EMBL" id="BAAAHE010000020">
    <property type="protein sequence ID" value="GAA0621870.1"/>
    <property type="molecule type" value="Genomic_DNA"/>
</dbReference>
<protein>
    <recommendedName>
        <fullName evidence="7">Hsp70 protein</fullName>
    </recommendedName>
</protein>
<organism evidence="5 6">
    <name type="scientific">Sporichthya brevicatena</name>
    <dbReference type="NCBI Taxonomy" id="171442"/>
    <lineage>
        <taxon>Bacteria</taxon>
        <taxon>Bacillati</taxon>
        <taxon>Actinomycetota</taxon>
        <taxon>Actinomycetes</taxon>
        <taxon>Sporichthyales</taxon>
        <taxon>Sporichthyaceae</taxon>
        <taxon>Sporichthya</taxon>
    </lineage>
</organism>
<dbReference type="Gene3D" id="3.90.640.10">
    <property type="entry name" value="Actin, Chain A, domain 4"/>
    <property type="match status" value="1"/>
</dbReference>